<dbReference type="OrthoDB" id="9801160at2"/>
<proteinExistence type="predicted"/>
<dbReference type="Proteomes" id="UP000199568">
    <property type="component" value="Unassembled WGS sequence"/>
</dbReference>
<feature type="domain" description="HD/PDEase" evidence="1">
    <location>
        <begin position="16"/>
        <end position="129"/>
    </location>
</feature>
<organism evidence="2 3">
    <name type="scientific">Natronincola peptidivorans</name>
    <dbReference type="NCBI Taxonomy" id="426128"/>
    <lineage>
        <taxon>Bacteria</taxon>
        <taxon>Bacillati</taxon>
        <taxon>Bacillota</taxon>
        <taxon>Clostridia</taxon>
        <taxon>Peptostreptococcales</taxon>
        <taxon>Natronincolaceae</taxon>
        <taxon>Natronincola</taxon>
    </lineage>
</organism>
<dbReference type="EMBL" id="FOHU01000004">
    <property type="protein sequence ID" value="SET09678.1"/>
    <property type="molecule type" value="Genomic_DNA"/>
</dbReference>
<keyword evidence="2" id="KW-0378">Hydrolase</keyword>
<evidence type="ECO:0000259" key="1">
    <source>
        <dbReference type="SMART" id="SM00471"/>
    </source>
</evidence>
<keyword evidence="3" id="KW-1185">Reference proteome</keyword>
<dbReference type="InterPro" id="IPR003607">
    <property type="entry name" value="HD/PDEase_dom"/>
</dbReference>
<name>A0A1I0BRH6_9FIRM</name>
<reference evidence="2 3" key="1">
    <citation type="submission" date="2016-10" db="EMBL/GenBank/DDBJ databases">
        <authorList>
            <person name="de Groot N.N."/>
        </authorList>
    </citation>
    <scope>NUCLEOTIDE SEQUENCE [LARGE SCALE GENOMIC DNA]</scope>
    <source>
        <strain evidence="2 3">DSM 18979</strain>
    </source>
</reference>
<dbReference type="PANTHER" id="PTHR38659:SF1">
    <property type="entry name" value="METAL DEPENDENT PHOSPHOHYDROLASE"/>
    <property type="match status" value="1"/>
</dbReference>
<dbReference type="AlphaFoldDB" id="A0A1I0BRH6"/>
<accession>A0A1I0BRH6</accession>
<dbReference type="Gene3D" id="1.10.3210.10">
    <property type="entry name" value="Hypothetical protein af1432"/>
    <property type="match status" value="1"/>
</dbReference>
<dbReference type="SUPFAM" id="SSF109604">
    <property type="entry name" value="HD-domain/PDEase-like"/>
    <property type="match status" value="1"/>
</dbReference>
<dbReference type="GO" id="GO:0016787">
    <property type="term" value="F:hydrolase activity"/>
    <property type="evidence" value="ECO:0007669"/>
    <property type="project" value="UniProtKB-KW"/>
</dbReference>
<dbReference type="PANTHER" id="PTHR38659">
    <property type="entry name" value="METAL-DEPENDENT PHOSPHOHYDROLASE"/>
    <property type="match status" value="1"/>
</dbReference>
<evidence type="ECO:0000313" key="2">
    <source>
        <dbReference type="EMBL" id="SET09678.1"/>
    </source>
</evidence>
<sequence>MREREKALELLEKHLKTEHLTKHSYAVEAVMRALAKRLEPSQEEQWAMAGLLHDLDADLVDYKNGENHLHGPKTVEILKEAGIGDESMYHAICAHNKETGVKIESTMDRAIYAADPITGFITAITLVYPDKKLSSVKVKSISKRMKELKFAAGADRQAMASIEKIGIPFSEFAELSLKAMQEISDDLGL</sequence>
<dbReference type="STRING" id="426128.SAMN05660297_01390"/>
<dbReference type="InterPro" id="IPR006674">
    <property type="entry name" value="HD_domain"/>
</dbReference>
<protein>
    <submittedName>
        <fullName evidence="2">Predicted hydrolase, HD superfamily</fullName>
    </submittedName>
</protein>
<dbReference type="RefSeq" id="WP_090441327.1">
    <property type="nucleotide sequence ID" value="NZ_FOHU01000004.1"/>
</dbReference>
<dbReference type="SMART" id="SM00471">
    <property type="entry name" value="HDc"/>
    <property type="match status" value="1"/>
</dbReference>
<dbReference type="Pfam" id="PF01966">
    <property type="entry name" value="HD"/>
    <property type="match status" value="1"/>
</dbReference>
<gene>
    <name evidence="2" type="ORF">SAMN05660297_01390</name>
</gene>
<evidence type="ECO:0000313" key="3">
    <source>
        <dbReference type="Proteomes" id="UP000199568"/>
    </source>
</evidence>